<organism evidence="1 2">
    <name type="scientific">Alectoria fallacina</name>
    <dbReference type="NCBI Taxonomy" id="1903189"/>
    <lineage>
        <taxon>Eukaryota</taxon>
        <taxon>Fungi</taxon>
        <taxon>Dikarya</taxon>
        <taxon>Ascomycota</taxon>
        <taxon>Pezizomycotina</taxon>
        <taxon>Lecanoromycetes</taxon>
        <taxon>OSLEUM clade</taxon>
        <taxon>Lecanoromycetidae</taxon>
        <taxon>Lecanorales</taxon>
        <taxon>Lecanorineae</taxon>
        <taxon>Parmeliaceae</taxon>
        <taxon>Alectoria</taxon>
    </lineage>
</organism>
<dbReference type="OrthoDB" id="5352957at2759"/>
<keyword evidence="2" id="KW-1185">Reference proteome</keyword>
<name>A0A8H3J5E4_9LECA</name>
<sequence length="258" mass="29445">MPFSPQIHETLNIRALRNLVDQEISKGMRYIQQPAATRMSLSDTVSCLVLGLDVHVLAIYCGVEMRREMLELAKTTPVLLTYAAGKERQEALQAVWQLQKRLQDLANPIARSFYQQPTQIQEHFLTTEVKEMPVGPRGYAKVDYISCDVVPLVDYWPDFVRKAFALEHWRFAIGDAEGCDGVVLEIMEGRLDLIEWLIEMGKKLNLAVKDSAPRSQDRMRAVWPITGASLGREQMYAKERSKGYLLMEAAQMMKVLQI</sequence>
<comment type="caution">
    <text evidence="1">The sequence shown here is derived from an EMBL/GenBank/DDBJ whole genome shotgun (WGS) entry which is preliminary data.</text>
</comment>
<dbReference type="EMBL" id="CAJPDR010000623">
    <property type="protein sequence ID" value="CAF9940838.1"/>
    <property type="molecule type" value="Genomic_DNA"/>
</dbReference>
<gene>
    <name evidence="1" type="ORF">ALECFALPRED_008883</name>
</gene>
<evidence type="ECO:0000313" key="2">
    <source>
        <dbReference type="Proteomes" id="UP000664203"/>
    </source>
</evidence>
<proteinExistence type="predicted"/>
<protein>
    <submittedName>
        <fullName evidence="1">Uncharacterized protein</fullName>
    </submittedName>
</protein>
<dbReference type="AlphaFoldDB" id="A0A8H3J5E4"/>
<reference evidence="1" key="1">
    <citation type="submission" date="2021-03" db="EMBL/GenBank/DDBJ databases">
        <authorList>
            <person name="Tagirdzhanova G."/>
        </authorList>
    </citation>
    <scope>NUCLEOTIDE SEQUENCE</scope>
</reference>
<dbReference type="Proteomes" id="UP000664203">
    <property type="component" value="Unassembled WGS sequence"/>
</dbReference>
<accession>A0A8H3J5E4</accession>
<evidence type="ECO:0000313" key="1">
    <source>
        <dbReference type="EMBL" id="CAF9940838.1"/>
    </source>
</evidence>